<evidence type="ECO:0000256" key="6">
    <source>
        <dbReference type="SAM" id="MobiDB-lite"/>
    </source>
</evidence>
<sequence>MDMAPPIPPEQLAILASESQGPKTVSIVIAFTALALVFVLLRLFVRIRFTQLVGWEDCFITVSMLFSVAQAALQIKQVGWGAGKHQVLVDLPSTINSLKYLYWSILTYCVGFTFTKVSILTQYRRIFAVKRARIPIYIVMGLCVATGTEALFTFAFVCTPVDAFWNVMKRPAAKCLDEDVLRYINGTLNMVTDLLIAALPIRVIWRLQLVRRQKIALIALLTLGWFVSIVSIIRLHSLYVLSQNPQDSMFYAAPPIYWAAIEMNLAIVCACVPALKPLVVQVIPAFASRPSENNSSQRSGASRSSKLSRSFLKLDGNDRSFEGSVDAEQGSAGSELRPITALPPVHQRESFTRHVRGTQNMATKQYSGQSRGT</sequence>
<feature type="compositionally biased region" description="Polar residues" evidence="6">
    <location>
        <begin position="357"/>
        <end position="373"/>
    </location>
</feature>
<feature type="transmembrane region" description="Helical" evidence="7">
    <location>
        <begin position="52"/>
        <end position="73"/>
    </location>
</feature>
<dbReference type="EMBL" id="CAOQHR010000009">
    <property type="protein sequence ID" value="CAI6339898.1"/>
    <property type="molecule type" value="Genomic_DNA"/>
</dbReference>
<feature type="transmembrane region" description="Helical" evidence="7">
    <location>
        <begin position="134"/>
        <end position="157"/>
    </location>
</feature>
<feature type="region of interest" description="Disordered" evidence="6">
    <location>
        <begin position="319"/>
        <end position="373"/>
    </location>
</feature>
<accession>A0A9W4UT73</accession>
<dbReference type="PANTHER" id="PTHR33048:SF47">
    <property type="entry name" value="INTEGRAL MEMBRANE PROTEIN-RELATED"/>
    <property type="match status" value="1"/>
</dbReference>
<dbReference type="OrthoDB" id="444631at2759"/>
<proteinExistence type="inferred from homology"/>
<evidence type="ECO:0000256" key="5">
    <source>
        <dbReference type="ARBA" id="ARBA00038359"/>
    </source>
</evidence>
<dbReference type="InterPro" id="IPR049326">
    <property type="entry name" value="Rhodopsin_dom_fungi"/>
</dbReference>
<dbReference type="GO" id="GO:0016020">
    <property type="term" value="C:membrane"/>
    <property type="evidence" value="ECO:0007669"/>
    <property type="project" value="UniProtKB-SubCell"/>
</dbReference>
<evidence type="ECO:0000259" key="8">
    <source>
        <dbReference type="Pfam" id="PF20684"/>
    </source>
</evidence>
<feature type="transmembrane region" description="Helical" evidence="7">
    <location>
        <begin position="186"/>
        <end position="205"/>
    </location>
</feature>
<comment type="similarity">
    <text evidence="5">Belongs to the SAT4 family.</text>
</comment>
<dbReference type="PANTHER" id="PTHR33048">
    <property type="entry name" value="PTH11-LIKE INTEGRAL MEMBRANE PROTEIN (AFU_ORTHOLOGUE AFUA_5G11245)"/>
    <property type="match status" value="1"/>
</dbReference>
<organism evidence="9 10">
    <name type="scientific">Periconia digitata</name>
    <dbReference type="NCBI Taxonomy" id="1303443"/>
    <lineage>
        <taxon>Eukaryota</taxon>
        <taxon>Fungi</taxon>
        <taxon>Dikarya</taxon>
        <taxon>Ascomycota</taxon>
        <taxon>Pezizomycotina</taxon>
        <taxon>Dothideomycetes</taxon>
        <taxon>Pleosporomycetidae</taxon>
        <taxon>Pleosporales</taxon>
        <taxon>Massarineae</taxon>
        <taxon>Periconiaceae</taxon>
        <taxon>Periconia</taxon>
    </lineage>
</organism>
<comment type="caution">
    <text evidence="9">The sequence shown here is derived from an EMBL/GenBank/DDBJ whole genome shotgun (WGS) entry which is preliminary data.</text>
</comment>
<feature type="transmembrane region" description="Helical" evidence="7">
    <location>
        <begin position="100"/>
        <end position="122"/>
    </location>
</feature>
<name>A0A9W4UT73_9PLEO</name>
<evidence type="ECO:0000256" key="1">
    <source>
        <dbReference type="ARBA" id="ARBA00004141"/>
    </source>
</evidence>
<feature type="transmembrane region" description="Helical" evidence="7">
    <location>
        <begin position="25"/>
        <end position="45"/>
    </location>
</feature>
<keyword evidence="4 7" id="KW-0472">Membrane</keyword>
<feature type="transmembrane region" description="Helical" evidence="7">
    <location>
        <begin position="217"/>
        <end position="236"/>
    </location>
</feature>
<evidence type="ECO:0000256" key="4">
    <source>
        <dbReference type="ARBA" id="ARBA00023136"/>
    </source>
</evidence>
<dbReference type="Pfam" id="PF20684">
    <property type="entry name" value="Fung_rhodopsin"/>
    <property type="match status" value="1"/>
</dbReference>
<feature type="domain" description="Rhodopsin" evidence="8">
    <location>
        <begin position="41"/>
        <end position="280"/>
    </location>
</feature>
<dbReference type="Proteomes" id="UP001152607">
    <property type="component" value="Unassembled WGS sequence"/>
</dbReference>
<evidence type="ECO:0000313" key="9">
    <source>
        <dbReference type="EMBL" id="CAI6339898.1"/>
    </source>
</evidence>
<keyword evidence="3 7" id="KW-1133">Transmembrane helix</keyword>
<dbReference type="InterPro" id="IPR052337">
    <property type="entry name" value="SAT4-like"/>
</dbReference>
<reference evidence="9" key="1">
    <citation type="submission" date="2023-01" db="EMBL/GenBank/DDBJ databases">
        <authorList>
            <person name="Van Ghelder C."/>
            <person name="Rancurel C."/>
        </authorList>
    </citation>
    <scope>NUCLEOTIDE SEQUENCE</scope>
    <source>
        <strain evidence="9">CNCM I-4278</strain>
    </source>
</reference>
<protein>
    <recommendedName>
        <fullName evidence="8">Rhodopsin domain-containing protein</fullName>
    </recommendedName>
</protein>
<keyword evidence="10" id="KW-1185">Reference proteome</keyword>
<evidence type="ECO:0000313" key="10">
    <source>
        <dbReference type="Proteomes" id="UP001152607"/>
    </source>
</evidence>
<evidence type="ECO:0000256" key="2">
    <source>
        <dbReference type="ARBA" id="ARBA00022692"/>
    </source>
</evidence>
<feature type="transmembrane region" description="Helical" evidence="7">
    <location>
        <begin position="256"/>
        <end position="275"/>
    </location>
</feature>
<evidence type="ECO:0000256" key="7">
    <source>
        <dbReference type="SAM" id="Phobius"/>
    </source>
</evidence>
<comment type="subcellular location">
    <subcellularLocation>
        <location evidence="1">Membrane</location>
        <topology evidence="1">Multi-pass membrane protein</topology>
    </subcellularLocation>
</comment>
<dbReference type="AlphaFoldDB" id="A0A9W4UT73"/>
<evidence type="ECO:0000256" key="3">
    <source>
        <dbReference type="ARBA" id="ARBA00022989"/>
    </source>
</evidence>
<keyword evidence="2 7" id="KW-0812">Transmembrane</keyword>
<gene>
    <name evidence="9" type="ORF">PDIGIT_LOCUS13062</name>
</gene>